<feature type="domain" description="FAS1-like dehydratase" evidence="1">
    <location>
        <begin position="43"/>
        <end position="116"/>
    </location>
</feature>
<accession>A0ABW1TS37</accession>
<keyword evidence="3" id="KW-1185">Reference proteome</keyword>
<dbReference type="Gene3D" id="3.10.129.10">
    <property type="entry name" value="Hotdog Thioesterase"/>
    <property type="match status" value="1"/>
</dbReference>
<dbReference type="SUPFAM" id="SSF54637">
    <property type="entry name" value="Thioesterase/thiol ester dehydrase-isomerase"/>
    <property type="match status" value="1"/>
</dbReference>
<dbReference type="Pfam" id="PF13452">
    <property type="entry name" value="FAS1_DH_region"/>
    <property type="match status" value="1"/>
</dbReference>
<evidence type="ECO:0000313" key="2">
    <source>
        <dbReference type="EMBL" id="MFC6280047.1"/>
    </source>
</evidence>
<proteinExistence type="predicted"/>
<name>A0ABW1TS37_9BURK</name>
<evidence type="ECO:0000313" key="3">
    <source>
        <dbReference type="Proteomes" id="UP001596270"/>
    </source>
</evidence>
<dbReference type="RefSeq" id="WP_371438010.1">
    <property type="nucleotide sequence ID" value="NZ_JBHSRS010000004.1"/>
</dbReference>
<dbReference type="InterPro" id="IPR029069">
    <property type="entry name" value="HotDog_dom_sf"/>
</dbReference>
<sequence>MKGELKGQVLLKTQTRAHAVKMAELQDMLGTASGKDTARLALFFGPCVMGEAAFVQALGLNLDRALLGGHAIEFERPFAPDEPLHVEMRLADYSEKNGMQFGTIETRFTTPNGEEIQLQTTTFIERMAA</sequence>
<protein>
    <submittedName>
        <fullName evidence="2">MaoC family dehydratase N-terminal domain-containing protein</fullName>
    </submittedName>
</protein>
<evidence type="ECO:0000259" key="1">
    <source>
        <dbReference type="Pfam" id="PF13452"/>
    </source>
</evidence>
<dbReference type="InterPro" id="IPR039569">
    <property type="entry name" value="FAS1-like_DH_region"/>
</dbReference>
<dbReference type="Proteomes" id="UP001596270">
    <property type="component" value="Unassembled WGS sequence"/>
</dbReference>
<gene>
    <name evidence="2" type="ORF">ACFQND_02210</name>
</gene>
<organism evidence="2 3">
    <name type="scientific">Polaromonas aquatica</name>
    <dbReference type="NCBI Taxonomy" id="332657"/>
    <lineage>
        <taxon>Bacteria</taxon>
        <taxon>Pseudomonadati</taxon>
        <taxon>Pseudomonadota</taxon>
        <taxon>Betaproteobacteria</taxon>
        <taxon>Burkholderiales</taxon>
        <taxon>Comamonadaceae</taxon>
        <taxon>Polaromonas</taxon>
    </lineage>
</organism>
<dbReference type="EMBL" id="JBHSRS010000004">
    <property type="protein sequence ID" value="MFC6280047.1"/>
    <property type="molecule type" value="Genomic_DNA"/>
</dbReference>
<comment type="caution">
    <text evidence="2">The sequence shown here is derived from an EMBL/GenBank/DDBJ whole genome shotgun (WGS) entry which is preliminary data.</text>
</comment>
<reference evidence="3" key="1">
    <citation type="journal article" date="2019" name="Int. J. Syst. Evol. Microbiol.">
        <title>The Global Catalogue of Microorganisms (GCM) 10K type strain sequencing project: providing services to taxonomists for standard genome sequencing and annotation.</title>
        <authorList>
            <consortium name="The Broad Institute Genomics Platform"/>
            <consortium name="The Broad Institute Genome Sequencing Center for Infectious Disease"/>
            <person name="Wu L."/>
            <person name="Ma J."/>
        </authorList>
    </citation>
    <scope>NUCLEOTIDE SEQUENCE [LARGE SCALE GENOMIC DNA]</scope>
    <source>
        <strain evidence="3">CCUG 39402</strain>
    </source>
</reference>